<reference evidence="1 2" key="1">
    <citation type="submission" date="2020-04" db="EMBL/GenBank/DDBJ databases">
        <authorList>
            <person name="Wallbank WR R."/>
            <person name="Pardo Diaz C."/>
            <person name="Kozak K."/>
            <person name="Martin S."/>
            <person name="Jiggins C."/>
            <person name="Moest M."/>
            <person name="Warren A I."/>
            <person name="Byers J.R.P. K."/>
            <person name="Montejo-Kovacevich G."/>
            <person name="Yen C E."/>
        </authorList>
    </citation>
    <scope>NUCLEOTIDE SEQUENCE [LARGE SCALE GENOMIC DNA]</scope>
</reference>
<protein>
    <submittedName>
        <fullName evidence="1">Uncharacterized protein</fullName>
    </submittedName>
</protein>
<evidence type="ECO:0000313" key="1">
    <source>
        <dbReference type="EMBL" id="CAB3231289.1"/>
    </source>
</evidence>
<name>A0A8S0ZEY9_ARCPL</name>
<evidence type="ECO:0000313" key="2">
    <source>
        <dbReference type="Proteomes" id="UP000494256"/>
    </source>
</evidence>
<organism evidence="1 2">
    <name type="scientific">Arctia plantaginis</name>
    <name type="common">Wood tiger moth</name>
    <name type="synonym">Phalaena plantaginis</name>
    <dbReference type="NCBI Taxonomy" id="874455"/>
    <lineage>
        <taxon>Eukaryota</taxon>
        <taxon>Metazoa</taxon>
        <taxon>Ecdysozoa</taxon>
        <taxon>Arthropoda</taxon>
        <taxon>Hexapoda</taxon>
        <taxon>Insecta</taxon>
        <taxon>Pterygota</taxon>
        <taxon>Neoptera</taxon>
        <taxon>Endopterygota</taxon>
        <taxon>Lepidoptera</taxon>
        <taxon>Glossata</taxon>
        <taxon>Ditrysia</taxon>
        <taxon>Noctuoidea</taxon>
        <taxon>Erebidae</taxon>
        <taxon>Arctiinae</taxon>
        <taxon>Arctia</taxon>
    </lineage>
</organism>
<dbReference type="Proteomes" id="UP000494256">
    <property type="component" value="Unassembled WGS sequence"/>
</dbReference>
<comment type="caution">
    <text evidence="1">The sequence shown here is derived from an EMBL/GenBank/DDBJ whole genome shotgun (WGS) entry which is preliminary data.</text>
</comment>
<sequence length="81" mass="9102">MPRCRDDSRRGAARVNKFSGASDDVSEVQKLYRCPRKMSVRRGVDRPTVGERRHGARGDIAQWAVWSTPRPPARLPATTPT</sequence>
<accession>A0A8S0ZEY9</accession>
<dbReference type="EMBL" id="CADEBD010000288">
    <property type="protein sequence ID" value="CAB3231289.1"/>
    <property type="molecule type" value="Genomic_DNA"/>
</dbReference>
<dbReference type="AlphaFoldDB" id="A0A8S0ZEY9"/>
<proteinExistence type="predicted"/>
<gene>
    <name evidence="1" type="ORF">APLA_LOCUS5112</name>
</gene>
<dbReference type="OrthoDB" id="2668416at2759"/>